<comment type="caution">
    <text evidence="6">The sequence shown here is derived from an EMBL/GenBank/DDBJ whole genome shotgun (WGS) entry which is preliminary data.</text>
</comment>
<dbReference type="PANTHER" id="PTHR11010">
    <property type="entry name" value="PROTEASE S28 PRO-X CARBOXYPEPTIDASE-RELATED"/>
    <property type="match status" value="1"/>
</dbReference>
<evidence type="ECO:0000256" key="5">
    <source>
        <dbReference type="ARBA" id="ARBA00023180"/>
    </source>
</evidence>
<organism evidence="6 7">
    <name type="scientific">Entamoeba nuttalli</name>
    <dbReference type="NCBI Taxonomy" id="412467"/>
    <lineage>
        <taxon>Eukaryota</taxon>
        <taxon>Amoebozoa</taxon>
        <taxon>Evosea</taxon>
        <taxon>Archamoebae</taxon>
        <taxon>Mastigamoebida</taxon>
        <taxon>Entamoebidae</taxon>
        <taxon>Entamoeba</taxon>
    </lineage>
</organism>
<keyword evidence="2" id="KW-0645">Protease</keyword>
<name>A0ABQ0DIW4_9EUKA</name>
<proteinExistence type="inferred from homology"/>
<accession>A0ABQ0DIW4</accession>
<protein>
    <recommendedName>
        <fullName evidence="8">Serine carboxypeptidase (S28) family protein</fullName>
    </recommendedName>
</protein>
<dbReference type="SUPFAM" id="SSF53474">
    <property type="entry name" value="alpha/beta-Hydrolases"/>
    <property type="match status" value="1"/>
</dbReference>
<dbReference type="PANTHER" id="PTHR11010:SF117">
    <property type="entry name" value="SERINE PROTEASE 16"/>
    <property type="match status" value="1"/>
</dbReference>
<dbReference type="Pfam" id="PF05577">
    <property type="entry name" value="Peptidase_S28"/>
    <property type="match status" value="1"/>
</dbReference>
<dbReference type="Gene3D" id="3.40.50.1820">
    <property type="entry name" value="alpha/beta hydrolase"/>
    <property type="match status" value="1"/>
</dbReference>
<reference evidence="6 7" key="1">
    <citation type="journal article" date="2019" name="PLoS Negl. Trop. Dis.">
        <title>Whole genome sequencing of Entamoeba nuttalli reveals mammalian host-related molecular signatures and a novel octapeptide-repeat surface protein.</title>
        <authorList>
            <person name="Tanaka M."/>
            <person name="Makiuchi T."/>
            <person name="Komiyama T."/>
            <person name="Shiina T."/>
            <person name="Osaki K."/>
            <person name="Tachibana H."/>
        </authorList>
    </citation>
    <scope>NUCLEOTIDE SEQUENCE [LARGE SCALE GENOMIC DNA]</scope>
    <source>
        <strain evidence="6 7">P19-061405</strain>
    </source>
</reference>
<dbReference type="InterPro" id="IPR029058">
    <property type="entry name" value="AB_hydrolase_fold"/>
</dbReference>
<evidence type="ECO:0000256" key="2">
    <source>
        <dbReference type="ARBA" id="ARBA00022670"/>
    </source>
</evidence>
<dbReference type="EMBL" id="BAAFRS010000121">
    <property type="protein sequence ID" value="GAB1222790.1"/>
    <property type="molecule type" value="Genomic_DNA"/>
</dbReference>
<dbReference type="Gene3D" id="1.20.120.980">
    <property type="entry name" value="Serine carboxypeptidase S28, SKS domain"/>
    <property type="match status" value="1"/>
</dbReference>
<gene>
    <name evidence="6" type="ORF">ENUP19_0121G0148</name>
</gene>
<comment type="similarity">
    <text evidence="1">Belongs to the peptidase S28 family.</text>
</comment>
<keyword evidence="7" id="KW-1185">Reference proteome</keyword>
<dbReference type="InterPro" id="IPR042269">
    <property type="entry name" value="Ser_carbopepase_S28_SKS"/>
</dbReference>
<evidence type="ECO:0000256" key="4">
    <source>
        <dbReference type="ARBA" id="ARBA00022801"/>
    </source>
</evidence>
<evidence type="ECO:0008006" key="8">
    <source>
        <dbReference type="Google" id="ProtNLM"/>
    </source>
</evidence>
<evidence type="ECO:0000313" key="7">
    <source>
        <dbReference type="Proteomes" id="UP001628156"/>
    </source>
</evidence>
<evidence type="ECO:0000256" key="1">
    <source>
        <dbReference type="ARBA" id="ARBA00011079"/>
    </source>
</evidence>
<keyword evidence="5" id="KW-0325">Glycoprotein</keyword>
<sequence>MFLFLLLTTSLGFRFQNIRFRGEMDRSDVIERVSTQPIDHFDLTNKKTINIRYFINDTIYSKEAPLLVDLGGEGTQRAAAVGGRFVINKYAEKYNSLMLAIEHRFYGKSVPEGGLSQENLGYLSAAQALEDYVMIINQIKKEYQITGPVIVFGGSYSGNLATWIRQKYPNVVYAAVASSAPVYATSTFYEFLDVIYNDMGEKCGNAWKEATESIEELFKTDSGKAQLKNDFKTCTEIKEEDDLTILIQQIQATMVNYPQYNGSYSLTIEGVCNVLTTEGKTAYENMVDLMSHAFNEFGFKCAPSSYADMLTDMANTKTEEEGNRLASTRSWAWQICSEYSYFQPVNESLPFSKRLNNEFYYLLCKDIFNVDKQRLDRRVHHTNLMYGGYKPKATNVAYTSGSTDPWSPLAKHETLPSDINCYASYIKGTAHCADLYAEKDTDPEQLKQQRMETAQFIDELISRYNN</sequence>
<evidence type="ECO:0000313" key="6">
    <source>
        <dbReference type="EMBL" id="GAB1222790.1"/>
    </source>
</evidence>
<dbReference type="InterPro" id="IPR008758">
    <property type="entry name" value="Peptidase_S28"/>
</dbReference>
<keyword evidence="4" id="KW-0378">Hydrolase</keyword>
<evidence type="ECO:0000256" key="3">
    <source>
        <dbReference type="ARBA" id="ARBA00022729"/>
    </source>
</evidence>
<dbReference type="Proteomes" id="UP001628156">
    <property type="component" value="Unassembled WGS sequence"/>
</dbReference>
<keyword evidence="3" id="KW-0732">Signal</keyword>